<comment type="similarity">
    <text evidence="6">Belongs to the NFYA/HAP2 subunit family.</text>
</comment>
<dbReference type="PROSITE" id="PS51152">
    <property type="entry name" value="NFYA_HAP2_2"/>
    <property type="match status" value="1"/>
</dbReference>
<evidence type="ECO:0000256" key="6">
    <source>
        <dbReference type="RuleBase" id="RU367155"/>
    </source>
</evidence>
<keyword evidence="5 6" id="KW-0539">Nucleus</keyword>
<evidence type="ECO:0000256" key="1">
    <source>
        <dbReference type="ARBA" id="ARBA00004123"/>
    </source>
</evidence>
<evidence type="ECO:0000313" key="8">
    <source>
        <dbReference type="EnsemblPlants" id="EMT02956"/>
    </source>
</evidence>
<dbReference type="InterPro" id="IPR001289">
    <property type="entry name" value="NFYA"/>
</dbReference>
<sequence>MNRQHCDVVLDLQLRPILSSGDSFGKSVDDHMRSTLTFGDKHSVFASQNTDYGHPMACISYPFNDSGSVWAAYGSRAMLYMEQFQPLMAGGGASATARVPLPVELAADEPIFVNPKQYNGILRRRQLRAKLEAQNKLTKNRKPYLHESRHLHAMKRARGSGGRFLNSKQLKQQQQQSGSACTKAIADGANSLGSTHLRLGSGAAGDRSNSASKAMSSQENSKRVAAPAPAFTMIQAARKDDDFFHHHGHHLSFSGHFGQSSDRPHSSLLDVRHANVGVLIKGAHSTRNWAGQFLEPRYQESLASTGMKLKVAQRLTRYEQSNRPFAFFALVTSAIQIRGCSEDRELNLWNKDLLVPFISVLFTSSPGGRVIGCNGARDKERMFNLNYIYMGYDVEVVNMLQM</sequence>
<comment type="subcellular location">
    <subcellularLocation>
        <location evidence="1 6">Nucleus</location>
    </subcellularLocation>
</comment>
<evidence type="ECO:0000256" key="7">
    <source>
        <dbReference type="SAM" id="MobiDB-lite"/>
    </source>
</evidence>
<dbReference type="GO" id="GO:0003677">
    <property type="term" value="F:DNA binding"/>
    <property type="evidence" value="ECO:0007669"/>
    <property type="project" value="UniProtKB-KW"/>
</dbReference>
<feature type="compositionally biased region" description="Polar residues" evidence="7">
    <location>
        <begin position="207"/>
        <end position="219"/>
    </location>
</feature>
<dbReference type="Gene3D" id="6.10.250.2430">
    <property type="match status" value="1"/>
</dbReference>
<name>R7W5V3_AEGTA</name>
<dbReference type="AlphaFoldDB" id="R7W5V3"/>
<proteinExistence type="inferred from homology"/>
<keyword evidence="3 6" id="KW-0238">DNA-binding</keyword>
<keyword evidence="4 6" id="KW-0804">Transcription</keyword>
<keyword evidence="2 6" id="KW-0805">Transcription regulation</keyword>
<dbReference type="Pfam" id="PF02045">
    <property type="entry name" value="CBFB_NFYA"/>
    <property type="match status" value="1"/>
</dbReference>
<evidence type="ECO:0000256" key="4">
    <source>
        <dbReference type="ARBA" id="ARBA00023163"/>
    </source>
</evidence>
<comment type="subunit">
    <text evidence="6">Heterotrimer.</text>
</comment>
<protein>
    <recommendedName>
        <fullName evidence="6">Nuclear transcription factor Y subunit</fullName>
    </recommendedName>
</protein>
<dbReference type="PRINTS" id="PR00616">
    <property type="entry name" value="CCAATSUBUNTB"/>
</dbReference>
<evidence type="ECO:0000256" key="2">
    <source>
        <dbReference type="ARBA" id="ARBA00023015"/>
    </source>
</evidence>
<organism evidence="8">
    <name type="scientific">Aegilops tauschii</name>
    <name type="common">Tausch's goatgrass</name>
    <name type="synonym">Aegilops squarrosa</name>
    <dbReference type="NCBI Taxonomy" id="37682"/>
    <lineage>
        <taxon>Eukaryota</taxon>
        <taxon>Viridiplantae</taxon>
        <taxon>Streptophyta</taxon>
        <taxon>Embryophyta</taxon>
        <taxon>Tracheophyta</taxon>
        <taxon>Spermatophyta</taxon>
        <taxon>Magnoliopsida</taxon>
        <taxon>Liliopsida</taxon>
        <taxon>Poales</taxon>
        <taxon>Poaceae</taxon>
        <taxon>BOP clade</taxon>
        <taxon>Pooideae</taxon>
        <taxon>Triticodae</taxon>
        <taxon>Triticeae</taxon>
        <taxon>Triticinae</taxon>
        <taxon>Aegilops</taxon>
    </lineage>
</organism>
<evidence type="ECO:0000256" key="3">
    <source>
        <dbReference type="ARBA" id="ARBA00023125"/>
    </source>
</evidence>
<dbReference type="SMART" id="SM00521">
    <property type="entry name" value="CBF"/>
    <property type="match status" value="1"/>
</dbReference>
<dbReference type="GO" id="GO:0003700">
    <property type="term" value="F:DNA-binding transcription factor activity"/>
    <property type="evidence" value="ECO:0007669"/>
    <property type="project" value="UniProtKB-UniRule"/>
</dbReference>
<feature type="region of interest" description="Disordered" evidence="7">
    <location>
        <begin position="196"/>
        <end position="228"/>
    </location>
</feature>
<dbReference type="EnsemblPlants" id="EMT02956">
    <property type="protein sequence ID" value="EMT02956"/>
    <property type="gene ID" value="F775_25120"/>
</dbReference>
<dbReference type="PANTHER" id="PTHR12632">
    <property type="entry name" value="TRANSCRIPTION FACTOR NF-Y ALPHA-RELATED"/>
    <property type="match status" value="1"/>
</dbReference>
<dbReference type="GO" id="GO:0005634">
    <property type="term" value="C:nucleus"/>
    <property type="evidence" value="ECO:0007669"/>
    <property type="project" value="UniProtKB-SubCell"/>
</dbReference>
<reference evidence="8" key="1">
    <citation type="submission" date="2015-06" db="UniProtKB">
        <authorList>
            <consortium name="EnsemblPlants"/>
        </authorList>
    </citation>
    <scope>IDENTIFICATION</scope>
</reference>
<accession>R7W5V3</accession>
<comment type="function">
    <text evidence="6">Component of the sequence-specific heterotrimeric transcription factor (NF-Y) which specifically recognizes a 5'-CCAAT-3' box motif found in the promoters of its target genes.</text>
</comment>
<evidence type="ECO:0000256" key="5">
    <source>
        <dbReference type="ARBA" id="ARBA00023242"/>
    </source>
</evidence>